<evidence type="ECO:0000313" key="3">
    <source>
        <dbReference type="Proteomes" id="UP001428817"/>
    </source>
</evidence>
<dbReference type="InterPro" id="IPR051043">
    <property type="entry name" value="Sulfatase_Mod_Factor_Kinase"/>
</dbReference>
<dbReference type="Gene3D" id="3.90.1580.10">
    <property type="entry name" value="paralog of FGE (formylglycine-generating enzyme)"/>
    <property type="match status" value="1"/>
</dbReference>
<gene>
    <name evidence="2" type="ORF">GCM10023321_45880</name>
</gene>
<dbReference type="PANTHER" id="PTHR23150:SF19">
    <property type="entry name" value="FORMYLGLYCINE-GENERATING ENZYME"/>
    <property type="match status" value="1"/>
</dbReference>
<reference evidence="3" key="1">
    <citation type="journal article" date="2019" name="Int. J. Syst. Evol. Microbiol.">
        <title>The Global Catalogue of Microorganisms (GCM) 10K type strain sequencing project: providing services to taxonomists for standard genome sequencing and annotation.</title>
        <authorList>
            <consortium name="The Broad Institute Genomics Platform"/>
            <consortium name="The Broad Institute Genome Sequencing Center for Infectious Disease"/>
            <person name="Wu L."/>
            <person name="Ma J."/>
        </authorList>
    </citation>
    <scope>NUCLEOTIDE SEQUENCE [LARGE SCALE GENOMIC DNA]</scope>
    <source>
        <strain evidence="3">JCM 18303</strain>
    </source>
</reference>
<dbReference type="SUPFAM" id="SSF56436">
    <property type="entry name" value="C-type lectin-like"/>
    <property type="match status" value="1"/>
</dbReference>
<evidence type="ECO:0000313" key="2">
    <source>
        <dbReference type="EMBL" id="GAA5161532.1"/>
    </source>
</evidence>
<dbReference type="Proteomes" id="UP001428817">
    <property type="component" value="Unassembled WGS sequence"/>
</dbReference>
<proteinExistence type="predicted"/>
<dbReference type="InterPro" id="IPR005532">
    <property type="entry name" value="SUMF_dom"/>
</dbReference>
<name>A0ABP9QGQ5_9PSEU</name>
<accession>A0ABP9QGQ5</accession>
<protein>
    <submittedName>
        <fullName evidence="2">Formylglycine-generating enzyme family protein</fullName>
    </submittedName>
</protein>
<dbReference type="PANTHER" id="PTHR23150">
    <property type="entry name" value="SULFATASE MODIFYING FACTOR 1, 2"/>
    <property type="match status" value="1"/>
</dbReference>
<dbReference type="InterPro" id="IPR016187">
    <property type="entry name" value="CTDL_fold"/>
</dbReference>
<dbReference type="EMBL" id="BAABJP010000024">
    <property type="protein sequence ID" value="GAA5161532.1"/>
    <property type="molecule type" value="Genomic_DNA"/>
</dbReference>
<comment type="caution">
    <text evidence="2">The sequence shown here is derived from an EMBL/GenBank/DDBJ whole genome shotgun (WGS) entry which is preliminary data.</text>
</comment>
<organism evidence="2 3">
    <name type="scientific">Pseudonocardia eucalypti</name>
    <dbReference type="NCBI Taxonomy" id="648755"/>
    <lineage>
        <taxon>Bacteria</taxon>
        <taxon>Bacillati</taxon>
        <taxon>Actinomycetota</taxon>
        <taxon>Actinomycetes</taxon>
        <taxon>Pseudonocardiales</taxon>
        <taxon>Pseudonocardiaceae</taxon>
        <taxon>Pseudonocardia</taxon>
    </lineage>
</organism>
<evidence type="ECO:0000259" key="1">
    <source>
        <dbReference type="Pfam" id="PF03781"/>
    </source>
</evidence>
<keyword evidence="3" id="KW-1185">Reference proteome</keyword>
<sequence>MTRAEREVLRGMVLIPGGEFRMGAEDSEASPADGEGPVRVVRLDPFHIDACAVTNRQFAGFVKHTGHRTDAERHGWSYVFDGLLIPAGRAHVRPGTVPGATWWRPVDGAFWRSPEGPGSSVAERPNHPVVHVSWNDAEAYAGWAGKRLPTEAEWEKAARGGLDGARYPWGDELTPRGRHRCNIWRGDFPARHTGHLGTCPVNAFGANGYGLYNVAGNVWEWTSDRWSTGWHRADTPRTRVNPRGPDDGDSRVIRGGSYLCHHSYCNRYRVAARTYNTPDSGTGHMGFRCAAG</sequence>
<feature type="domain" description="Sulfatase-modifying factor enzyme-like" evidence="1">
    <location>
        <begin position="10"/>
        <end position="290"/>
    </location>
</feature>
<dbReference type="Pfam" id="PF03781">
    <property type="entry name" value="FGE-sulfatase"/>
    <property type="match status" value="1"/>
</dbReference>
<dbReference type="InterPro" id="IPR042095">
    <property type="entry name" value="SUMF_sf"/>
</dbReference>